<sequence length="585" mass="67212">MKNRTAPEKINTKTDEEIQKQRIAEEQKQRLEQKRRRTVHGAIMDLTETVNAAELNLALNVLDVNSWMEVMEERFLARICGWPLCSQPLNVPVRKQKYKLDKANQKVYQTYSINEKFCSLICLKNHENVKSQLNELPLWLTGDRQQKNYNLFADHHQNDVPMNENDKPDELLELSKQNDGAIEYIPDKLLVQLHSLHIAENAAESSSDEETGEADDANAETGKNKEDDRLFLSNIHSFVSSKSLQSERTKEKPCTIKKKLENATDTEMEEKLARLRLKWGKQPLSVQKKSPVFVEPHFMEPSEIVPATTSEPVILKPKLDKNLESTLEKLKEWITPETLLFVEDAGLPQENPLLEQFFSAILDPRDYQKMKEKEEETKSVKLPLVDNIDIHYRRVDIVLLGIKKSWQSLLGQIQINFPVRHAKDLVSTFNLTKNNCVVDVKKAMLLTTLLFHLMLMFNAELKSTFERKETLDSYDKYLKSMSLQRKTINKSLNDLLESKKARPEMKSKLPHYFGLSLVWTIQTLIILGVLLLIGLPFIPEDAQILCYLPTALSIIKIILACFALMAAAVSSFFHQSSIDTKAVDK</sequence>
<name>A0AC34Q1T5_9BILA</name>
<evidence type="ECO:0000313" key="2">
    <source>
        <dbReference type="WBParaSite" id="JU765_v2.g120.t1"/>
    </source>
</evidence>
<protein>
    <submittedName>
        <fullName evidence="2">RNA polymerase II subunit B1 CTD phosphatase RPAP2 homolog</fullName>
    </submittedName>
</protein>
<organism evidence="1 2">
    <name type="scientific">Panagrolaimus sp. JU765</name>
    <dbReference type="NCBI Taxonomy" id="591449"/>
    <lineage>
        <taxon>Eukaryota</taxon>
        <taxon>Metazoa</taxon>
        <taxon>Ecdysozoa</taxon>
        <taxon>Nematoda</taxon>
        <taxon>Chromadorea</taxon>
        <taxon>Rhabditida</taxon>
        <taxon>Tylenchina</taxon>
        <taxon>Panagrolaimomorpha</taxon>
        <taxon>Panagrolaimoidea</taxon>
        <taxon>Panagrolaimidae</taxon>
        <taxon>Panagrolaimus</taxon>
    </lineage>
</organism>
<dbReference type="WBParaSite" id="JU765_v2.g120.t1">
    <property type="protein sequence ID" value="JU765_v2.g120.t1"/>
    <property type="gene ID" value="JU765_v2.g120"/>
</dbReference>
<evidence type="ECO:0000313" key="1">
    <source>
        <dbReference type="Proteomes" id="UP000887576"/>
    </source>
</evidence>
<dbReference type="Proteomes" id="UP000887576">
    <property type="component" value="Unplaced"/>
</dbReference>
<reference evidence="2" key="1">
    <citation type="submission" date="2022-11" db="UniProtKB">
        <authorList>
            <consortium name="WormBaseParasite"/>
        </authorList>
    </citation>
    <scope>IDENTIFICATION</scope>
</reference>
<accession>A0AC34Q1T5</accession>
<proteinExistence type="predicted"/>